<evidence type="ECO:0000256" key="1">
    <source>
        <dbReference type="ARBA" id="ARBA00006547"/>
    </source>
</evidence>
<evidence type="ECO:0000313" key="4">
    <source>
        <dbReference type="Proteomes" id="UP000465609"/>
    </source>
</evidence>
<protein>
    <submittedName>
        <fullName evidence="3">Arylamine n-acetyl transferase</fullName>
    </submittedName>
</protein>
<dbReference type="EMBL" id="AP022577">
    <property type="protein sequence ID" value="BBX85414.1"/>
    <property type="molecule type" value="Genomic_DNA"/>
</dbReference>
<dbReference type="PANTHER" id="PTHR11786">
    <property type="entry name" value="N-HYDROXYARYLAMINE O-ACETYLTRANSFERASE"/>
    <property type="match status" value="1"/>
</dbReference>
<organism evidence="3 4">
    <name type="scientific">Mycolicibacterium aubagnense</name>
    <dbReference type="NCBI Taxonomy" id="319707"/>
    <lineage>
        <taxon>Bacteria</taxon>
        <taxon>Bacillati</taxon>
        <taxon>Actinomycetota</taxon>
        <taxon>Actinomycetes</taxon>
        <taxon>Mycobacteriales</taxon>
        <taxon>Mycobacteriaceae</taxon>
        <taxon>Mycolicibacterium</taxon>
    </lineage>
</organism>
<dbReference type="Gene3D" id="3.30.2140.10">
    <property type="entry name" value="Arylamine N-acetyltransferase"/>
    <property type="match status" value="1"/>
</dbReference>
<dbReference type="SUPFAM" id="SSF54001">
    <property type="entry name" value="Cysteine proteinases"/>
    <property type="match status" value="1"/>
</dbReference>
<dbReference type="GO" id="GO:0016740">
    <property type="term" value="F:transferase activity"/>
    <property type="evidence" value="ECO:0007669"/>
    <property type="project" value="UniProtKB-KW"/>
</dbReference>
<dbReference type="Pfam" id="PF00797">
    <property type="entry name" value="Acetyltransf_2"/>
    <property type="match status" value="1"/>
</dbReference>
<evidence type="ECO:0000256" key="2">
    <source>
        <dbReference type="RuleBase" id="RU003452"/>
    </source>
</evidence>
<keyword evidence="4" id="KW-1185">Reference proteome</keyword>
<dbReference type="Proteomes" id="UP000465609">
    <property type="component" value="Chromosome"/>
</dbReference>
<dbReference type="PRINTS" id="PR01543">
    <property type="entry name" value="ANATRNSFRASE"/>
</dbReference>
<accession>A0ABM7IFE4</accession>
<reference evidence="3 4" key="1">
    <citation type="journal article" date="2019" name="Emerg. Microbes Infect.">
        <title>Comprehensive subspecies identification of 175 nontuberculous mycobacteria species based on 7547 genomic profiles.</title>
        <authorList>
            <person name="Matsumoto Y."/>
            <person name="Kinjo T."/>
            <person name="Motooka D."/>
            <person name="Nabeya D."/>
            <person name="Jung N."/>
            <person name="Uechi K."/>
            <person name="Horii T."/>
            <person name="Iida T."/>
            <person name="Fujita J."/>
            <person name="Nakamura S."/>
        </authorList>
    </citation>
    <scope>NUCLEOTIDE SEQUENCE [LARGE SCALE GENOMIC DNA]</scope>
    <source>
        <strain evidence="3 4">JCM 15296</strain>
    </source>
</reference>
<keyword evidence="3" id="KW-0808">Transferase</keyword>
<sequence length="292" mass="32694">MGAVATWQGDQLDLDAYLARIGFHGERVPTVQTLAALHRAHTTSIPFENLDIMLGRAIVLDLDTLQNKLIRHMRGGYCFEHVTVFAAALERLGFRFTALAGRVTLGAETVRPRTHALIVVEFDDNRRWLCDVGFGRGPLEPIELIAGNEVDQDGWQLRLSRAPLGADTEVLHPDQWTLWQRSSVDGEVAWLDRHVFTLDPQYPIDYTVANHYVSTSPRSPFTARPFVQRFTADAQHVLDGTAWTTTKPDGSCFTRDVEIGDVPELLSASFGTELSDDDSAALIEWMHTRRQG</sequence>
<dbReference type="PANTHER" id="PTHR11786:SF0">
    <property type="entry name" value="ARYLAMINE N-ACETYLTRANSFERASE 4-RELATED"/>
    <property type="match status" value="1"/>
</dbReference>
<name>A0ABM7IFE4_9MYCO</name>
<proteinExistence type="inferred from homology"/>
<dbReference type="Gene3D" id="2.40.128.150">
    <property type="entry name" value="Cysteine proteinases"/>
    <property type="match status" value="1"/>
</dbReference>
<comment type="similarity">
    <text evidence="1 2">Belongs to the arylamine N-acetyltransferase family.</text>
</comment>
<dbReference type="InterPro" id="IPR001447">
    <property type="entry name" value="Arylamine_N-AcTrfase"/>
</dbReference>
<gene>
    <name evidence="3" type="ORF">MAUB_32870</name>
</gene>
<evidence type="ECO:0000313" key="3">
    <source>
        <dbReference type="EMBL" id="BBX85414.1"/>
    </source>
</evidence>
<dbReference type="InterPro" id="IPR038765">
    <property type="entry name" value="Papain-like_cys_pep_sf"/>
</dbReference>